<keyword evidence="5 7" id="KW-0472">Membrane</keyword>
<evidence type="ECO:0000256" key="6">
    <source>
        <dbReference type="ARBA" id="ARBA00023315"/>
    </source>
</evidence>
<evidence type="ECO:0000256" key="4">
    <source>
        <dbReference type="ARBA" id="ARBA00022679"/>
    </source>
</evidence>
<keyword evidence="3" id="KW-0997">Cell inner membrane</keyword>
<dbReference type="OrthoDB" id="9808633at2"/>
<evidence type="ECO:0000256" key="2">
    <source>
        <dbReference type="ARBA" id="ARBA00022475"/>
    </source>
</evidence>
<organism evidence="8 9">
    <name type="scientific">Pigmentiphaga aceris</name>
    <dbReference type="NCBI Taxonomy" id="1940612"/>
    <lineage>
        <taxon>Bacteria</taxon>
        <taxon>Pseudomonadati</taxon>
        <taxon>Pseudomonadota</taxon>
        <taxon>Betaproteobacteria</taxon>
        <taxon>Burkholderiales</taxon>
        <taxon>Alcaligenaceae</taxon>
        <taxon>Pigmentiphaga</taxon>
    </lineage>
</organism>
<dbReference type="Proteomes" id="UP000325161">
    <property type="component" value="Chromosome"/>
</dbReference>
<keyword evidence="4 8" id="KW-0808">Transferase</keyword>
<evidence type="ECO:0000313" key="8">
    <source>
        <dbReference type="EMBL" id="QEI07631.1"/>
    </source>
</evidence>
<dbReference type="RefSeq" id="WP_148816678.1">
    <property type="nucleotide sequence ID" value="NZ_CP043046.1"/>
</dbReference>
<keyword evidence="7" id="KW-1133">Transmembrane helix</keyword>
<evidence type="ECO:0000256" key="5">
    <source>
        <dbReference type="ARBA" id="ARBA00023136"/>
    </source>
</evidence>
<dbReference type="EMBL" id="CP043046">
    <property type="protein sequence ID" value="QEI07631.1"/>
    <property type="molecule type" value="Genomic_DNA"/>
</dbReference>
<dbReference type="Pfam" id="PF03279">
    <property type="entry name" value="Lip_A_acyltrans"/>
    <property type="match status" value="1"/>
</dbReference>
<protein>
    <submittedName>
        <fullName evidence="8">Glycosyl transferase</fullName>
    </submittedName>
</protein>
<proteinExistence type="predicted"/>
<evidence type="ECO:0000256" key="1">
    <source>
        <dbReference type="ARBA" id="ARBA00004533"/>
    </source>
</evidence>
<dbReference type="KEGG" id="pacr:FXN63_18640"/>
<dbReference type="CDD" id="cd07984">
    <property type="entry name" value="LPLAT_LABLAT-like"/>
    <property type="match status" value="1"/>
</dbReference>
<keyword evidence="7" id="KW-0812">Transmembrane</keyword>
<accession>A0A5C0B4A2</accession>
<keyword evidence="6" id="KW-0012">Acyltransferase</keyword>
<gene>
    <name evidence="8" type="ORF">FXN63_18640</name>
</gene>
<reference evidence="8 9" key="1">
    <citation type="submission" date="2019-08" db="EMBL/GenBank/DDBJ databases">
        <title>Amphibian skin-associated Pigmentiphaga: genome sequence and occurrence across geography and hosts.</title>
        <authorList>
            <person name="Bletz M.C."/>
            <person name="Bunk B."/>
            <person name="Sproeer C."/>
            <person name="Biwer P."/>
            <person name="Reiter S."/>
            <person name="Rabemananjara F.C.E."/>
            <person name="Schulz S."/>
            <person name="Overmann J."/>
            <person name="Vences M."/>
        </authorList>
    </citation>
    <scope>NUCLEOTIDE SEQUENCE [LARGE SCALE GENOMIC DNA]</scope>
    <source>
        <strain evidence="8 9">Mada1488</strain>
    </source>
</reference>
<dbReference type="AlphaFoldDB" id="A0A5C0B4A2"/>
<dbReference type="GO" id="GO:0009247">
    <property type="term" value="P:glycolipid biosynthetic process"/>
    <property type="evidence" value="ECO:0007669"/>
    <property type="project" value="UniProtKB-ARBA"/>
</dbReference>
<dbReference type="GO" id="GO:0016746">
    <property type="term" value="F:acyltransferase activity"/>
    <property type="evidence" value="ECO:0007669"/>
    <property type="project" value="UniProtKB-KW"/>
</dbReference>
<evidence type="ECO:0000256" key="7">
    <source>
        <dbReference type="SAM" id="Phobius"/>
    </source>
</evidence>
<dbReference type="PANTHER" id="PTHR30606">
    <property type="entry name" value="LIPID A BIOSYNTHESIS LAUROYL ACYLTRANSFERASE"/>
    <property type="match status" value="1"/>
</dbReference>
<keyword evidence="2" id="KW-1003">Cell membrane</keyword>
<dbReference type="InterPro" id="IPR004960">
    <property type="entry name" value="LipA_acyltrans"/>
</dbReference>
<dbReference type="PANTHER" id="PTHR30606:SF9">
    <property type="entry name" value="LIPID A BIOSYNTHESIS LAUROYLTRANSFERASE"/>
    <property type="match status" value="1"/>
</dbReference>
<evidence type="ECO:0000256" key="3">
    <source>
        <dbReference type="ARBA" id="ARBA00022519"/>
    </source>
</evidence>
<name>A0A5C0B4A2_9BURK</name>
<keyword evidence="9" id="KW-1185">Reference proteome</keyword>
<sequence>MSDARSPRHWAQHAERGSLLLMRATAWGLRLIGRRGLRPLVYLIVLYFFTFGSAARANIRQYQQRLADWSGQPALQPSTRSVFAQFMAFGDSLLDKLDAWHGKLRWDTVTVEDPHQLAAQMSQGRGQILIGAHLGNLEVCRALAEQGGHCRLNVLVHTRHAENFNRLMNDAGASHLNLIQVSELDAATMLRLSACIERGEWLAIAGDRIPLHGGRVAEVDFLGARAHLPQGPYLLAGLLKCPLNALFCTRKENGFRLVMERFADQVAWERRTRDAQLQAHAQRYADRLAQACLDTPLQWFNFFPFWNIDVSSRRS</sequence>
<comment type="subcellular location">
    <subcellularLocation>
        <location evidence="1">Cell inner membrane</location>
    </subcellularLocation>
</comment>
<evidence type="ECO:0000313" key="9">
    <source>
        <dbReference type="Proteomes" id="UP000325161"/>
    </source>
</evidence>
<dbReference type="PIRSF" id="PIRSF028561">
    <property type="entry name" value="Ac_Trasf"/>
    <property type="match status" value="1"/>
</dbReference>
<dbReference type="InterPro" id="IPR014548">
    <property type="entry name" value="Ac_Trasf"/>
</dbReference>
<dbReference type="GO" id="GO:0005886">
    <property type="term" value="C:plasma membrane"/>
    <property type="evidence" value="ECO:0007669"/>
    <property type="project" value="UniProtKB-SubCell"/>
</dbReference>
<feature type="transmembrane region" description="Helical" evidence="7">
    <location>
        <begin position="40"/>
        <end position="59"/>
    </location>
</feature>